<comment type="caution">
    <text evidence="2">The sequence shown here is derived from an EMBL/GenBank/DDBJ whole genome shotgun (WGS) entry which is preliminary data.</text>
</comment>
<evidence type="ECO:0000313" key="3">
    <source>
        <dbReference type="Proteomes" id="UP000320314"/>
    </source>
</evidence>
<reference evidence="2 3" key="1">
    <citation type="submission" date="2019-06" db="EMBL/GenBank/DDBJ databases">
        <authorList>
            <person name="Li M."/>
        </authorList>
    </citation>
    <scope>NUCLEOTIDE SEQUENCE [LARGE SCALE GENOMIC DNA]</scope>
    <source>
        <strain evidence="2 3">BGMRC6574</strain>
    </source>
</reference>
<accession>A0A506U8B3</accession>
<gene>
    <name evidence="2" type="ORF">FJU11_10155</name>
</gene>
<dbReference type="EMBL" id="VHLH01000017">
    <property type="protein sequence ID" value="TPW28117.1"/>
    <property type="molecule type" value="Genomic_DNA"/>
</dbReference>
<feature type="region of interest" description="Disordered" evidence="1">
    <location>
        <begin position="1"/>
        <end position="25"/>
    </location>
</feature>
<protein>
    <submittedName>
        <fullName evidence="2">Uncharacterized protein</fullName>
    </submittedName>
</protein>
<dbReference type="AlphaFoldDB" id="A0A506U8B3"/>
<sequence>MSDESADQDLTRAGAEEDKPAAPQSNFERLLTHLGKDSLAAKLVEAFAAADGADRATAIKAVADDRLTELERSHDETEN</sequence>
<evidence type="ECO:0000256" key="1">
    <source>
        <dbReference type="SAM" id="MobiDB-lite"/>
    </source>
</evidence>
<organism evidence="2 3">
    <name type="scientific">Pararhizobium mangrovi</name>
    <dbReference type="NCBI Taxonomy" id="2590452"/>
    <lineage>
        <taxon>Bacteria</taxon>
        <taxon>Pseudomonadati</taxon>
        <taxon>Pseudomonadota</taxon>
        <taxon>Alphaproteobacteria</taxon>
        <taxon>Hyphomicrobiales</taxon>
        <taxon>Rhizobiaceae</taxon>
        <taxon>Rhizobium/Agrobacterium group</taxon>
        <taxon>Pararhizobium</taxon>
    </lineage>
</organism>
<name>A0A506U8B3_9HYPH</name>
<evidence type="ECO:0000313" key="2">
    <source>
        <dbReference type="EMBL" id="TPW28117.1"/>
    </source>
</evidence>
<dbReference type="Proteomes" id="UP000320314">
    <property type="component" value="Unassembled WGS sequence"/>
</dbReference>
<proteinExistence type="predicted"/>
<keyword evidence="3" id="KW-1185">Reference proteome</keyword>
<dbReference type="RefSeq" id="WP_141166942.1">
    <property type="nucleotide sequence ID" value="NZ_VHLH01000017.1"/>
</dbReference>